<dbReference type="Proteomes" id="UP000785200">
    <property type="component" value="Unassembled WGS sequence"/>
</dbReference>
<keyword evidence="2" id="KW-0472">Membrane</keyword>
<reference evidence="3" key="1">
    <citation type="submission" date="2019-07" db="EMBL/GenBank/DDBJ databases">
        <title>Hyphodiscus hymeniophilus genome sequencing and assembly.</title>
        <authorList>
            <person name="Kramer G."/>
            <person name="Nodwell J."/>
        </authorList>
    </citation>
    <scope>NUCLEOTIDE SEQUENCE</scope>
    <source>
        <strain evidence="3">ATCC 34498</strain>
    </source>
</reference>
<gene>
    <name evidence="3" type="ORF">D0Z07_3938</name>
</gene>
<evidence type="ECO:0000313" key="3">
    <source>
        <dbReference type="EMBL" id="KAG0650000.1"/>
    </source>
</evidence>
<dbReference type="EMBL" id="VNKQ01000007">
    <property type="protein sequence ID" value="KAG0650000.1"/>
    <property type="molecule type" value="Genomic_DNA"/>
</dbReference>
<dbReference type="AlphaFoldDB" id="A0A9P6VL44"/>
<sequence length="412" mass="46666">MGKPTQPHQPGVYRDDPDRDDAASTSSAVLLGDIDYPDEELPSYTDEPNAFTTPIPGGQFPTAPDPTGPLMTWYCPAPALPFSTHDSDSTEIRTRFPDYSTNAKTLYDMICEQASYPPLYFVELNGTHTETVRNGKKETKNKVTDFVIRINITHLLTRGIGIGSETVELLPDNKRGYRGTRIPVFTPTVGISDVENMPEELRSWCESYVENPAGVKSFTLNREVVNHDTKKLQHLLRSAIAGTQYRGHLSIKFPLYHKRVVVYSPGRINEWRTTNWIRWVFYLTFLWVFAWPVLFFLTHKYEVVKAVYKYANVPTDGDGERYCWVMAENEWYMMWESAIKRAALERMVCKDRCLDDDYRIATANADARGVVQNSVPRQSTGNSFADGALGFLSEGARIAQGWNASRGWGADS</sequence>
<organism evidence="3 4">
    <name type="scientific">Hyphodiscus hymeniophilus</name>
    <dbReference type="NCBI Taxonomy" id="353542"/>
    <lineage>
        <taxon>Eukaryota</taxon>
        <taxon>Fungi</taxon>
        <taxon>Dikarya</taxon>
        <taxon>Ascomycota</taxon>
        <taxon>Pezizomycotina</taxon>
        <taxon>Leotiomycetes</taxon>
        <taxon>Helotiales</taxon>
        <taxon>Hyphodiscaceae</taxon>
        <taxon>Hyphodiscus</taxon>
    </lineage>
</organism>
<accession>A0A9P6VL44</accession>
<feature type="compositionally biased region" description="Basic and acidic residues" evidence="1">
    <location>
        <begin position="13"/>
        <end position="22"/>
    </location>
</feature>
<evidence type="ECO:0000256" key="2">
    <source>
        <dbReference type="SAM" id="Phobius"/>
    </source>
</evidence>
<keyword evidence="2" id="KW-0812">Transmembrane</keyword>
<evidence type="ECO:0000313" key="4">
    <source>
        <dbReference type="Proteomes" id="UP000785200"/>
    </source>
</evidence>
<keyword evidence="2" id="KW-1133">Transmembrane helix</keyword>
<protein>
    <submittedName>
        <fullName evidence="3">Uncharacterized protein</fullName>
    </submittedName>
</protein>
<dbReference type="OrthoDB" id="203796at2759"/>
<proteinExistence type="predicted"/>
<dbReference type="PANTHER" id="PTHR37848">
    <property type="entry name" value="EXPRESSED PROTEIN"/>
    <property type="match status" value="1"/>
</dbReference>
<feature type="transmembrane region" description="Helical" evidence="2">
    <location>
        <begin position="276"/>
        <end position="297"/>
    </location>
</feature>
<keyword evidence="4" id="KW-1185">Reference proteome</keyword>
<evidence type="ECO:0000256" key="1">
    <source>
        <dbReference type="SAM" id="MobiDB-lite"/>
    </source>
</evidence>
<comment type="caution">
    <text evidence="3">The sequence shown here is derived from an EMBL/GenBank/DDBJ whole genome shotgun (WGS) entry which is preliminary data.</text>
</comment>
<dbReference type="PANTHER" id="PTHR37848:SF1">
    <property type="entry name" value="SUN DOMAIN-CONTAINING PROTEIN"/>
    <property type="match status" value="1"/>
</dbReference>
<feature type="region of interest" description="Disordered" evidence="1">
    <location>
        <begin position="1"/>
        <end position="65"/>
    </location>
</feature>
<name>A0A9P6VL44_9HELO</name>